<dbReference type="PANTHER" id="PTHR31157">
    <property type="entry name" value="SCP DOMAIN-CONTAINING PROTEIN"/>
    <property type="match status" value="1"/>
</dbReference>
<dbReference type="Proteomes" id="UP001172083">
    <property type="component" value="Unassembled WGS sequence"/>
</dbReference>
<name>A0ABT8L6J9_9BACT</name>
<organism evidence="3 4">
    <name type="scientific">Agaribacillus aureus</name>
    <dbReference type="NCBI Taxonomy" id="3051825"/>
    <lineage>
        <taxon>Bacteria</taxon>
        <taxon>Pseudomonadati</taxon>
        <taxon>Bacteroidota</taxon>
        <taxon>Cytophagia</taxon>
        <taxon>Cytophagales</taxon>
        <taxon>Splendidivirgaceae</taxon>
        <taxon>Agaribacillus</taxon>
    </lineage>
</organism>
<keyword evidence="1" id="KW-0732">Signal</keyword>
<feature type="chain" id="PRO_5046744574" evidence="1">
    <location>
        <begin position="22"/>
        <end position="155"/>
    </location>
</feature>
<feature type="signal peptide" evidence="1">
    <location>
        <begin position="1"/>
        <end position="21"/>
    </location>
</feature>
<dbReference type="SUPFAM" id="SSF55797">
    <property type="entry name" value="PR-1-like"/>
    <property type="match status" value="1"/>
</dbReference>
<dbReference type="EMBL" id="JAUJEB010000001">
    <property type="protein sequence ID" value="MDN5212061.1"/>
    <property type="molecule type" value="Genomic_DNA"/>
</dbReference>
<dbReference type="PROSITE" id="PS51257">
    <property type="entry name" value="PROKAR_LIPOPROTEIN"/>
    <property type="match status" value="1"/>
</dbReference>
<dbReference type="Pfam" id="PF00188">
    <property type="entry name" value="CAP"/>
    <property type="match status" value="1"/>
</dbReference>
<accession>A0ABT8L6J9</accession>
<gene>
    <name evidence="3" type="ORF">QQ020_08360</name>
</gene>
<keyword evidence="4" id="KW-1185">Reference proteome</keyword>
<reference evidence="3" key="1">
    <citation type="submission" date="2023-06" db="EMBL/GenBank/DDBJ databases">
        <title>Genomic of Agaribacillus aureum.</title>
        <authorList>
            <person name="Wang G."/>
        </authorList>
    </citation>
    <scope>NUCLEOTIDE SEQUENCE</scope>
    <source>
        <strain evidence="3">BMA12</strain>
    </source>
</reference>
<feature type="domain" description="SCP" evidence="2">
    <location>
        <begin position="39"/>
        <end position="152"/>
    </location>
</feature>
<sequence>MRQLKSIVTLIFLSLLIGACSDDDQLPKAIKPSIEEEILRLVNEHRSGLGLNELSSNQVIINEARKHSQAMSSGTVSFGHDGFDDRISVIKSEITGNGFAENVATGYTDAAKAVNGWLNSSGHKKNIEGNYNLTGIGVAASNDGTLFFTQIFMHN</sequence>
<dbReference type="Gene3D" id="3.40.33.10">
    <property type="entry name" value="CAP"/>
    <property type="match status" value="1"/>
</dbReference>
<comment type="caution">
    <text evidence="3">The sequence shown here is derived from an EMBL/GenBank/DDBJ whole genome shotgun (WGS) entry which is preliminary data.</text>
</comment>
<dbReference type="CDD" id="cd05379">
    <property type="entry name" value="CAP_bacterial"/>
    <property type="match status" value="1"/>
</dbReference>
<proteinExistence type="predicted"/>
<dbReference type="RefSeq" id="WP_346757386.1">
    <property type="nucleotide sequence ID" value="NZ_JAUJEB010000001.1"/>
</dbReference>
<protein>
    <submittedName>
        <fullName evidence="3">CAP domain-containing protein</fullName>
    </submittedName>
</protein>
<dbReference type="InterPro" id="IPR035940">
    <property type="entry name" value="CAP_sf"/>
</dbReference>
<evidence type="ECO:0000256" key="1">
    <source>
        <dbReference type="SAM" id="SignalP"/>
    </source>
</evidence>
<dbReference type="PANTHER" id="PTHR31157:SF1">
    <property type="entry name" value="SCP DOMAIN-CONTAINING PROTEIN"/>
    <property type="match status" value="1"/>
</dbReference>
<evidence type="ECO:0000259" key="2">
    <source>
        <dbReference type="Pfam" id="PF00188"/>
    </source>
</evidence>
<dbReference type="InterPro" id="IPR014044">
    <property type="entry name" value="CAP_dom"/>
</dbReference>
<evidence type="ECO:0000313" key="3">
    <source>
        <dbReference type="EMBL" id="MDN5212061.1"/>
    </source>
</evidence>
<evidence type="ECO:0000313" key="4">
    <source>
        <dbReference type="Proteomes" id="UP001172083"/>
    </source>
</evidence>